<evidence type="ECO:0000256" key="2">
    <source>
        <dbReference type="SAM" id="Phobius"/>
    </source>
</evidence>
<accession>A0A7D3UIA4</accession>
<keyword evidence="2" id="KW-1133">Transmembrane helix</keyword>
<reference evidence="3" key="1">
    <citation type="submission" date="2020-03" db="EMBL/GenBank/DDBJ databases">
        <title>Whole genome sequence of Oryctes rhinoceros Nudivirus isolated in Riau Province, Indonesia.</title>
        <authorList>
            <person name="Kurnia Y.W."/>
            <person name="Tanjung Z.A."/>
            <person name="Utomo C."/>
            <person name="Naim M."/>
            <person name="Situmorang E.C."/>
            <person name="Liwang T."/>
        </authorList>
    </citation>
    <scope>NUCLEOTIDE SEQUENCE</scope>
    <source>
        <strain evidence="3">LiboV</strain>
    </source>
</reference>
<name>A0A7D3UIA4_9VIRU</name>
<keyword evidence="2" id="KW-0812">Transmembrane</keyword>
<evidence type="ECO:0000313" key="4">
    <source>
        <dbReference type="EMBL" id="UBO76474.1"/>
    </source>
</evidence>
<organism evidence="3">
    <name type="scientific">Oryctes rhinoceros nudivirus</name>
    <dbReference type="NCBI Taxonomy" id="92521"/>
    <lineage>
        <taxon>Viruses</taxon>
        <taxon>Viruses incertae sedis</taxon>
        <taxon>Naldaviricetes</taxon>
        <taxon>Lefavirales</taxon>
        <taxon>Nudiviridae</taxon>
        <taxon>Alphanudivirus</taxon>
        <taxon>Alphanudivirus oryrhinocerotis</taxon>
    </lineage>
</organism>
<feature type="region of interest" description="Disordered" evidence="1">
    <location>
        <begin position="410"/>
        <end position="449"/>
    </location>
</feature>
<dbReference type="EMBL" id="MT150137">
    <property type="protein sequence ID" value="QKE59527.1"/>
    <property type="molecule type" value="Genomic_DNA"/>
</dbReference>
<dbReference type="EMBL" id="MZ727584">
    <property type="protein sequence ID" value="UBO76474.1"/>
    <property type="molecule type" value="Genomic_DNA"/>
</dbReference>
<reference evidence="4" key="2">
    <citation type="submission" date="2021-08" db="EMBL/GenBank/DDBJ databases">
        <title>Whole genome sequence of Oryctes rhinoceros Nudivirus detected in Riau Province, Indonesia.</title>
        <authorList>
            <person name="Kurnia Y.W."/>
            <person name="Tanjung Z.A."/>
            <person name="Utomo C."/>
            <person name="Naim M."/>
            <person name="Situmorang E.C."/>
            <person name="Liwang T."/>
        </authorList>
    </citation>
    <scope>NUCLEOTIDE SEQUENCE</scope>
    <source>
        <strain evidence="4">LiboV</strain>
    </source>
</reference>
<evidence type="ECO:0000256" key="1">
    <source>
        <dbReference type="SAM" id="MobiDB-lite"/>
    </source>
</evidence>
<proteinExistence type="predicted"/>
<keyword evidence="2" id="KW-0472">Membrane</keyword>
<sequence length="449" mass="51338">MNRFIFVVLTLLCVHTTISADKINVSVSVSDIGLYRFNHNTNVFPKLVRFANNHSALWFSSKTCPIRAYNYNLDERELLTIKILNVDIKTEDVYPKAIHNDRPYVEMTYAIANFSKLNKVYYFEFPSKYNPSEETQVVLWIYTRPHAKIDSGFLTKSELLECLAPMKLARLAEYDVGLTKYGQPRRYRKNYTSLHAYKTWFYIPNQNEDDADDDDDEIDSSTTFKKHSILHEIIGSGIEHIEQNSNKSIWYYIGCSILTVLSTLAGIGAAYRRLRNKRAKTNSSGNNVHFDDIMAEDPANIDVESGKFTRPPSPAPFPKSILKNHTPISSPKLLRVNGHKAENCQDSGFAYNCRLYEAFNPSYIKGPATVPLLHSDDELEYNGYQRVLPNEDPIVKVDVRNTLKRTPSIVHQPLPPIPKPRDSAQYEIPRQLVLPSNKEPNLDINANKS</sequence>
<evidence type="ECO:0000313" key="3">
    <source>
        <dbReference type="EMBL" id="QKE59527.1"/>
    </source>
</evidence>
<feature type="transmembrane region" description="Helical" evidence="2">
    <location>
        <begin position="249"/>
        <end position="271"/>
    </location>
</feature>
<protein>
    <submittedName>
        <fullName evidence="3">Uncharacterized protein</fullName>
    </submittedName>
</protein>
<gene>
    <name evidence="3" type="ORF">SI_OrNV_gp056</name>
</gene>